<dbReference type="EMBL" id="HBUE01063113">
    <property type="protein sequence ID" value="CAG6469513.1"/>
    <property type="molecule type" value="Transcribed_RNA"/>
</dbReference>
<dbReference type="EMBL" id="HBUE01063116">
    <property type="protein sequence ID" value="CAG6469518.1"/>
    <property type="molecule type" value="Transcribed_RNA"/>
</dbReference>
<dbReference type="EMBL" id="HBUE01216382">
    <property type="protein sequence ID" value="CAG6537134.1"/>
    <property type="molecule type" value="Transcribed_RNA"/>
</dbReference>
<organism evidence="1">
    <name type="scientific">Culex pipiens</name>
    <name type="common">House mosquito</name>
    <dbReference type="NCBI Taxonomy" id="7175"/>
    <lineage>
        <taxon>Eukaryota</taxon>
        <taxon>Metazoa</taxon>
        <taxon>Ecdysozoa</taxon>
        <taxon>Arthropoda</taxon>
        <taxon>Hexapoda</taxon>
        <taxon>Insecta</taxon>
        <taxon>Pterygota</taxon>
        <taxon>Neoptera</taxon>
        <taxon>Endopterygota</taxon>
        <taxon>Diptera</taxon>
        <taxon>Nematocera</taxon>
        <taxon>Culicoidea</taxon>
        <taxon>Culicidae</taxon>
        <taxon>Culicinae</taxon>
        <taxon>Culicini</taxon>
        <taxon>Culex</taxon>
        <taxon>Culex</taxon>
    </lineage>
</organism>
<dbReference type="EMBL" id="HBUE01322930">
    <property type="protein sequence ID" value="CAG6589134.1"/>
    <property type="molecule type" value="Transcribed_RNA"/>
</dbReference>
<proteinExistence type="predicted"/>
<accession>A0A8D8BDE8</accession>
<name>A0A8D8BDE8_CULPI</name>
<protein>
    <submittedName>
        <fullName evidence="1">(northern house mosquito) hypothetical protein</fullName>
    </submittedName>
</protein>
<sequence length="159" mass="17318">MATLGRATATTSQGACCPLLSCSLSVGFGNDANAERSIVRHGHPRVNGVPVDTFRLAIFHHLLQEGHIFNKDFVVVHGAAQPSRESPELVRGDERAHVQQQRIFLVVVQNPGPVGLVAAEAQLALHFRLVFVRIGQPEPFAIRHDVSVLGRVFRGNYGN</sequence>
<reference evidence="1" key="1">
    <citation type="submission" date="2021-05" db="EMBL/GenBank/DDBJ databases">
        <authorList>
            <person name="Alioto T."/>
            <person name="Alioto T."/>
            <person name="Gomez Garrido J."/>
        </authorList>
    </citation>
    <scope>NUCLEOTIDE SEQUENCE</scope>
</reference>
<dbReference type="EMBL" id="HBUE01063119">
    <property type="protein sequence ID" value="CAG6469521.1"/>
    <property type="molecule type" value="Transcribed_RNA"/>
</dbReference>
<dbReference type="EMBL" id="HBUE01216380">
    <property type="protein sequence ID" value="CAG6537131.1"/>
    <property type="molecule type" value="Transcribed_RNA"/>
</dbReference>
<dbReference type="AlphaFoldDB" id="A0A8D8BDE8"/>
<evidence type="ECO:0000313" key="1">
    <source>
        <dbReference type="EMBL" id="CAG6469521.1"/>
    </source>
</evidence>
<dbReference type="EMBL" id="HBUE01322932">
    <property type="protein sequence ID" value="CAG6589137.1"/>
    <property type="molecule type" value="Transcribed_RNA"/>
</dbReference>